<evidence type="ECO:0000313" key="2">
    <source>
        <dbReference type="Proteomes" id="UP000053766"/>
    </source>
</evidence>
<sequence>MNEFTGTMPGVAFVSCVITRKQCRPTGQLRPPLVISQKTHQPIKERCRWLATLKRSANGGGGIVLGVNCESIERILKLNERMNNIEMKREKKTQNQKSAYYIILTFTLK</sequence>
<reference evidence="1 2" key="1">
    <citation type="submission" date="2013-11" db="EMBL/GenBank/DDBJ databases">
        <title>Draft genome of the bovine lungworm Dictyocaulus viviparus.</title>
        <authorList>
            <person name="Mitreva M."/>
        </authorList>
    </citation>
    <scope>NUCLEOTIDE SEQUENCE [LARGE SCALE GENOMIC DNA]</scope>
    <source>
        <strain evidence="1 2">HannoverDv2000</strain>
    </source>
</reference>
<dbReference type="EMBL" id="KN716224">
    <property type="protein sequence ID" value="KJH49770.1"/>
    <property type="molecule type" value="Genomic_DNA"/>
</dbReference>
<name>A0A0D8XZ88_DICVI</name>
<evidence type="ECO:0000313" key="1">
    <source>
        <dbReference type="EMBL" id="KJH49770.1"/>
    </source>
</evidence>
<reference evidence="2" key="2">
    <citation type="journal article" date="2016" name="Sci. Rep.">
        <title>Dictyocaulus viviparus genome, variome and transcriptome elucidate lungworm biology and support future intervention.</title>
        <authorList>
            <person name="McNulty S.N."/>
            <person name="Strube C."/>
            <person name="Rosa B.A."/>
            <person name="Martin J.C."/>
            <person name="Tyagi R."/>
            <person name="Choi Y.J."/>
            <person name="Wang Q."/>
            <person name="Hallsworth Pepin K."/>
            <person name="Zhang X."/>
            <person name="Ozersky P."/>
            <person name="Wilson R.K."/>
            <person name="Sternberg P.W."/>
            <person name="Gasser R.B."/>
            <person name="Mitreva M."/>
        </authorList>
    </citation>
    <scope>NUCLEOTIDE SEQUENCE [LARGE SCALE GENOMIC DNA]</scope>
    <source>
        <strain evidence="2">HannoverDv2000</strain>
    </source>
</reference>
<proteinExistence type="predicted"/>
<accession>A0A0D8XZ88</accession>
<dbReference type="Proteomes" id="UP000053766">
    <property type="component" value="Unassembled WGS sequence"/>
</dbReference>
<gene>
    <name evidence="1" type="ORF">DICVIV_04110</name>
</gene>
<keyword evidence="2" id="KW-1185">Reference proteome</keyword>
<dbReference type="AlphaFoldDB" id="A0A0D8XZ88"/>
<protein>
    <submittedName>
        <fullName evidence="1">Uncharacterized protein</fullName>
    </submittedName>
</protein>
<organism evidence="1 2">
    <name type="scientific">Dictyocaulus viviparus</name>
    <name type="common">Bovine lungworm</name>
    <dbReference type="NCBI Taxonomy" id="29172"/>
    <lineage>
        <taxon>Eukaryota</taxon>
        <taxon>Metazoa</taxon>
        <taxon>Ecdysozoa</taxon>
        <taxon>Nematoda</taxon>
        <taxon>Chromadorea</taxon>
        <taxon>Rhabditida</taxon>
        <taxon>Rhabditina</taxon>
        <taxon>Rhabditomorpha</taxon>
        <taxon>Strongyloidea</taxon>
        <taxon>Metastrongylidae</taxon>
        <taxon>Dictyocaulus</taxon>
    </lineage>
</organism>